<dbReference type="PROSITE" id="PS00107">
    <property type="entry name" value="PROTEIN_KINASE_ATP"/>
    <property type="match status" value="1"/>
</dbReference>
<dbReference type="InterPro" id="IPR001245">
    <property type="entry name" value="Ser-Thr/Tyr_kinase_cat_dom"/>
</dbReference>
<dbReference type="Gene3D" id="1.10.510.10">
    <property type="entry name" value="Transferase(Phosphotransferase) domain 1"/>
    <property type="match status" value="1"/>
</dbReference>
<dbReference type="InterPro" id="IPR001220">
    <property type="entry name" value="Legume_lectin_dom"/>
</dbReference>
<dbReference type="PROSITE" id="PS50011">
    <property type="entry name" value="PROTEIN_KINASE_DOM"/>
    <property type="match status" value="1"/>
</dbReference>
<keyword evidence="14 17" id="KW-0472">Membrane</keyword>
<dbReference type="GO" id="GO:0006952">
    <property type="term" value="P:defense response"/>
    <property type="evidence" value="ECO:0007669"/>
    <property type="project" value="UniProtKB-ARBA"/>
</dbReference>
<evidence type="ECO:0000313" key="21">
    <source>
        <dbReference type="Proteomes" id="UP000187406"/>
    </source>
</evidence>
<evidence type="ECO:0000256" key="3">
    <source>
        <dbReference type="ARBA" id="ARBA00008536"/>
    </source>
</evidence>
<evidence type="ECO:0000256" key="6">
    <source>
        <dbReference type="ARBA" id="ARBA00022679"/>
    </source>
</evidence>
<dbReference type="Gene3D" id="2.60.120.200">
    <property type="match status" value="1"/>
</dbReference>
<evidence type="ECO:0000256" key="9">
    <source>
        <dbReference type="ARBA" id="ARBA00022734"/>
    </source>
</evidence>
<dbReference type="GO" id="GO:0030246">
    <property type="term" value="F:carbohydrate binding"/>
    <property type="evidence" value="ECO:0007669"/>
    <property type="project" value="UniProtKB-KW"/>
</dbReference>
<dbReference type="GO" id="GO:0051707">
    <property type="term" value="P:response to other organism"/>
    <property type="evidence" value="ECO:0007669"/>
    <property type="project" value="UniProtKB-ARBA"/>
</dbReference>
<dbReference type="PROSITE" id="PS00108">
    <property type="entry name" value="PROTEIN_KINASE_ST"/>
    <property type="match status" value="1"/>
</dbReference>
<keyword evidence="8 18" id="KW-0732">Signal</keyword>
<keyword evidence="12 16" id="KW-0067">ATP-binding</keyword>
<evidence type="ECO:0000256" key="10">
    <source>
        <dbReference type="ARBA" id="ARBA00022741"/>
    </source>
</evidence>
<comment type="similarity">
    <text evidence="4">In the C-terminal section; belongs to the protein kinase superfamily. Ser/Thr protein kinase family.</text>
</comment>
<comment type="similarity">
    <text evidence="3">In the N-terminal section; belongs to the leguminous lectin family.</text>
</comment>
<evidence type="ECO:0000256" key="15">
    <source>
        <dbReference type="ARBA" id="ARBA00023170"/>
    </source>
</evidence>
<keyword evidence="15" id="KW-0675">Receptor</keyword>
<evidence type="ECO:0000259" key="19">
    <source>
        <dbReference type="PROSITE" id="PS50011"/>
    </source>
</evidence>
<comment type="similarity">
    <text evidence="2">Belongs to the leguminous lectin family.</text>
</comment>
<evidence type="ECO:0000256" key="17">
    <source>
        <dbReference type="SAM" id="Phobius"/>
    </source>
</evidence>
<dbReference type="Gene3D" id="3.30.200.20">
    <property type="entry name" value="Phosphorylase Kinase, domain 1"/>
    <property type="match status" value="1"/>
</dbReference>
<dbReference type="SMART" id="SM00220">
    <property type="entry name" value="S_TKc"/>
    <property type="match status" value="1"/>
</dbReference>
<dbReference type="GO" id="GO:0005524">
    <property type="term" value="F:ATP binding"/>
    <property type="evidence" value="ECO:0007669"/>
    <property type="project" value="UniProtKB-UniRule"/>
</dbReference>
<dbReference type="Pfam" id="PF00139">
    <property type="entry name" value="Lectin_legB"/>
    <property type="match status" value="1"/>
</dbReference>
<comment type="caution">
    <text evidence="20">The sequence shown here is derived from an EMBL/GenBank/DDBJ whole genome shotgun (WGS) entry which is preliminary data.</text>
</comment>
<evidence type="ECO:0000256" key="8">
    <source>
        <dbReference type="ARBA" id="ARBA00022729"/>
    </source>
</evidence>
<dbReference type="InterPro" id="IPR017441">
    <property type="entry name" value="Protein_kinase_ATP_BS"/>
</dbReference>
<feature type="domain" description="Protein kinase" evidence="19">
    <location>
        <begin position="353"/>
        <end position="624"/>
    </location>
</feature>
<feature type="signal peptide" evidence="18">
    <location>
        <begin position="1"/>
        <end position="25"/>
    </location>
</feature>
<feature type="binding site" evidence="16">
    <location>
        <position position="391"/>
    </location>
    <ligand>
        <name>ATP</name>
        <dbReference type="ChEBI" id="CHEBI:30616"/>
    </ligand>
</feature>
<evidence type="ECO:0000256" key="16">
    <source>
        <dbReference type="PROSITE-ProRule" id="PRU10141"/>
    </source>
</evidence>
<dbReference type="FunFam" id="3.30.200.20:FF:000320">
    <property type="entry name" value="probable L-type lectin-domain containing receptor kinase S.5"/>
    <property type="match status" value="1"/>
</dbReference>
<proteinExistence type="inferred from homology"/>
<dbReference type="PANTHER" id="PTHR27007">
    <property type="match status" value="1"/>
</dbReference>
<evidence type="ECO:0000313" key="20">
    <source>
        <dbReference type="EMBL" id="GAV84800.1"/>
    </source>
</evidence>
<name>A0A1Q3CX51_CEPFO</name>
<dbReference type="CDD" id="cd06899">
    <property type="entry name" value="lectin_legume_LecRK_Arcelin_ConA"/>
    <property type="match status" value="1"/>
</dbReference>
<gene>
    <name evidence="20" type="ORF">CFOL_v3_28242</name>
</gene>
<evidence type="ECO:0000256" key="18">
    <source>
        <dbReference type="SAM" id="SignalP"/>
    </source>
</evidence>
<organism evidence="20 21">
    <name type="scientific">Cephalotus follicularis</name>
    <name type="common">Albany pitcher plant</name>
    <dbReference type="NCBI Taxonomy" id="3775"/>
    <lineage>
        <taxon>Eukaryota</taxon>
        <taxon>Viridiplantae</taxon>
        <taxon>Streptophyta</taxon>
        <taxon>Embryophyta</taxon>
        <taxon>Tracheophyta</taxon>
        <taxon>Spermatophyta</taxon>
        <taxon>Magnoliopsida</taxon>
        <taxon>eudicotyledons</taxon>
        <taxon>Gunneridae</taxon>
        <taxon>Pentapetalae</taxon>
        <taxon>rosids</taxon>
        <taxon>fabids</taxon>
        <taxon>Oxalidales</taxon>
        <taxon>Cephalotaceae</taxon>
        <taxon>Cephalotus</taxon>
    </lineage>
</organism>
<dbReference type="InterPro" id="IPR013320">
    <property type="entry name" value="ConA-like_dom_sf"/>
</dbReference>
<dbReference type="OrthoDB" id="1913956at2759"/>
<dbReference type="InterPro" id="IPR000719">
    <property type="entry name" value="Prot_kinase_dom"/>
</dbReference>
<dbReference type="STRING" id="3775.A0A1Q3CX51"/>
<dbReference type="SUPFAM" id="SSF56112">
    <property type="entry name" value="Protein kinase-like (PK-like)"/>
    <property type="match status" value="1"/>
</dbReference>
<keyword evidence="5" id="KW-0723">Serine/threonine-protein kinase</keyword>
<dbReference type="SUPFAM" id="SSF49899">
    <property type="entry name" value="Concanavalin A-like lectins/glucanases"/>
    <property type="match status" value="1"/>
</dbReference>
<dbReference type="FunFam" id="1.10.510.10:FF:000444">
    <property type="entry name" value="probable L-type lectin-domain containing receptor kinase S.5"/>
    <property type="match status" value="1"/>
</dbReference>
<keyword evidence="10 16" id="KW-0547">Nucleotide-binding</keyword>
<keyword evidence="11 20" id="KW-0418">Kinase</keyword>
<evidence type="ECO:0000256" key="7">
    <source>
        <dbReference type="ARBA" id="ARBA00022692"/>
    </source>
</evidence>
<dbReference type="Pfam" id="PF07714">
    <property type="entry name" value="PK_Tyr_Ser-Thr"/>
    <property type="match status" value="1"/>
</dbReference>
<evidence type="ECO:0000256" key="4">
    <source>
        <dbReference type="ARBA" id="ARBA00010217"/>
    </source>
</evidence>
<dbReference type="InterPro" id="IPR050528">
    <property type="entry name" value="L-type_Lectin-RKs"/>
</dbReference>
<dbReference type="AlphaFoldDB" id="A0A1Q3CX51"/>
<evidence type="ECO:0000256" key="5">
    <source>
        <dbReference type="ARBA" id="ARBA00022527"/>
    </source>
</evidence>
<dbReference type="InterPro" id="IPR008271">
    <property type="entry name" value="Ser/Thr_kinase_AS"/>
</dbReference>
<dbReference type="InParanoid" id="A0A1Q3CX51"/>
<evidence type="ECO:0000256" key="12">
    <source>
        <dbReference type="ARBA" id="ARBA00022840"/>
    </source>
</evidence>
<accession>A0A1Q3CX51</accession>
<keyword evidence="7 17" id="KW-0812">Transmembrane</keyword>
<feature type="chain" id="PRO_5010217442" evidence="18">
    <location>
        <begin position="26"/>
        <end position="688"/>
    </location>
</feature>
<dbReference type="GO" id="GO:0016020">
    <property type="term" value="C:membrane"/>
    <property type="evidence" value="ECO:0007669"/>
    <property type="project" value="UniProtKB-SubCell"/>
</dbReference>
<keyword evidence="13 17" id="KW-1133">Transmembrane helix</keyword>
<evidence type="ECO:0000256" key="14">
    <source>
        <dbReference type="ARBA" id="ARBA00023136"/>
    </source>
</evidence>
<dbReference type="EMBL" id="BDDD01003371">
    <property type="protein sequence ID" value="GAV84800.1"/>
    <property type="molecule type" value="Genomic_DNA"/>
</dbReference>
<comment type="subcellular location">
    <subcellularLocation>
        <location evidence="1">Membrane</location>
        <topology evidence="1">Single-pass type I membrane protein</topology>
    </subcellularLocation>
</comment>
<keyword evidence="9" id="KW-0430">Lectin</keyword>
<keyword evidence="21" id="KW-1185">Reference proteome</keyword>
<dbReference type="InterPro" id="IPR011009">
    <property type="entry name" value="Kinase-like_dom_sf"/>
</dbReference>
<feature type="transmembrane region" description="Helical" evidence="17">
    <location>
        <begin position="289"/>
        <end position="313"/>
    </location>
</feature>
<sequence length="688" mass="77956">MMISNRRKSIILVLLILVHQSITAAASFKQEKIFSFEAFYKNNDSLFKFDHPSFINYPALQLTPDTTNDASIALLYNKSGRIMYHRPFRLWLSDEDDMMASFNTTFVVNFFRKSDWDAGHGFAFLIAPNHTVPEASYGQWLGLTNATTDGNEDNHFVAIEFDTEKQYFDPDDNHLGLNINSIKSRSIISLNASNSNITISPDPGQATNYTVWVQYDGMSKLMEVYMVKEDQPKPQQPLLNQTINLKKYLKQDSYFGFAASTGEPQIQLNCVLKWSLDIDVLQQEKDVRWLTIGAGVGVPVVVIMLLCTLVYVLRIKARTRDRIEEGSEFGKLRLPGMPREFKYKDLKKATNKFDESMRLGEGGFGIVYKGVLPHNDRHGDDRRPSEIAVKKFTRDNIKSKDDFMAELTIIHRLRHKHLVPLVGWCYEKGKLLIVYDFMPNGSVDKHLYEPSGQNMLNWERRYKIVVGLASAVHYLHNEYYEKVVHRDLKASNILLDSDFNARLGDFGLARALETNRNSYAELGLGVVQGTRGYVAPECFHTGKASPESDVFGFGAVVLEVVCGRSPGISILHNEHLYTLVDWVWMLHREGCIQEAVDKRLNEDFDDEEAKKLLLLGLACSHPIASERPQTQDILQIVSGALPAPQVSPFRPVFIWPYMGPDISSTDDLISDVTLFAQEGGSTQSVLSQ</sequence>
<reference evidence="21" key="1">
    <citation type="submission" date="2016-04" db="EMBL/GenBank/DDBJ databases">
        <title>Cephalotus genome sequencing.</title>
        <authorList>
            <person name="Fukushima K."/>
            <person name="Hasebe M."/>
            <person name="Fang X."/>
        </authorList>
    </citation>
    <scope>NUCLEOTIDE SEQUENCE [LARGE SCALE GENOMIC DNA]</scope>
    <source>
        <strain evidence="21">cv. St1</strain>
    </source>
</reference>
<dbReference type="GO" id="GO:0004674">
    <property type="term" value="F:protein serine/threonine kinase activity"/>
    <property type="evidence" value="ECO:0007669"/>
    <property type="project" value="UniProtKB-KW"/>
</dbReference>
<evidence type="ECO:0000256" key="11">
    <source>
        <dbReference type="ARBA" id="ARBA00022777"/>
    </source>
</evidence>
<dbReference type="Proteomes" id="UP000187406">
    <property type="component" value="Unassembled WGS sequence"/>
</dbReference>
<evidence type="ECO:0000256" key="1">
    <source>
        <dbReference type="ARBA" id="ARBA00004479"/>
    </source>
</evidence>
<protein>
    <submittedName>
        <fullName evidence="20">Pkinase domain-containing protein/Lectin_legB domain-containing protein</fullName>
    </submittedName>
</protein>
<keyword evidence="6" id="KW-0808">Transferase</keyword>
<evidence type="ECO:0000256" key="13">
    <source>
        <dbReference type="ARBA" id="ARBA00022989"/>
    </source>
</evidence>
<evidence type="ECO:0000256" key="2">
    <source>
        <dbReference type="ARBA" id="ARBA00007606"/>
    </source>
</evidence>